<keyword evidence="2" id="KW-0808">Transferase</keyword>
<organism evidence="2 3">
    <name type="scientific">Rhodocytophaga rosea</name>
    <dbReference type="NCBI Taxonomy" id="2704465"/>
    <lineage>
        <taxon>Bacteria</taxon>
        <taxon>Pseudomonadati</taxon>
        <taxon>Bacteroidota</taxon>
        <taxon>Cytophagia</taxon>
        <taxon>Cytophagales</taxon>
        <taxon>Rhodocytophagaceae</taxon>
        <taxon>Rhodocytophaga</taxon>
    </lineage>
</organism>
<dbReference type="CDD" id="cd04301">
    <property type="entry name" value="NAT_SF"/>
    <property type="match status" value="1"/>
</dbReference>
<dbReference type="InterPro" id="IPR016181">
    <property type="entry name" value="Acyl_CoA_acyltransferase"/>
</dbReference>
<keyword evidence="3" id="KW-1185">Reference proteome</keyword>
<name>A0A6C0GBW8_9BACT</name>
<proteinExistence type="predicted"/>
<dbReference type="EMBL" id="CP048222">
    <property type="protein sequence ID" value="QHT65387.1"/>
    <property type="molecule type" value="Genomic_DNA"/>
</dbReference>
<reference evidence="2 3" key="1">
    <citation type="submission" date="2020-01" db="EMBL/GenBank/DDBJ databases">
        <authorList>
            <person name="Kim M.K."/>
        </authorList>
    </citation>
    <scope>NUCLEOTIDE SEQUENCE [LARGE SCALE GENOMIC DNA]</scope>
    <source>
        <strain evidence="2 3">172606-1</strain>
    </source>
</reference>
<evidence type="ECO:0000313" key="2">
    <source>
        <dbReference type="EMBL" id="QHT65387.1"/>
    </source>
</evidence>
<dbReference type="Gene3D" id="3.40.630.30">
    <property type="match status" value="1"/>
</dbReference>
<evidence type="ECO:0000313" key="3">
    <source>
        <dbReference type="Proteomes" id="UP000480178"/>
    </source>
</evidence>
<dbReference type="PROSITE" id="PS51186">
    <property type="entry name" value="GNAT"/>
    <property type="match status" value="1"/>
</dbReference>
<accession>A0A6C0GBW8</accession>
<dbReference type="Pfam" id="PF00583">
    <property type="entry name" value="Acetyltransf_1"/>
    <property type="match status" value="1"/>
</dbReference>
<dbReference type="GO" id="GO:0016747">
    <property type="term" value="F:acyltransferase activity, transferring groups other than amino-acyl groups"/>
    <property type="evidence" value="ECO:0007669"/>
    <property type="project" value="InterPro"/>
</dbReference>
<evidence type="ECO:0000259" key="1">
    <source>
        <dbReference type="PROSITE" id="PS51186"/>
    </source>
</evidence>
<dbReference type="AlphaFoldDB" id="A0A6C0GBW8"/>
<dbReference type="KEGG" id="rhoz:GXP67_01200"/>
<dbReference type="Proteomes" id="UP000480178">
    <property type="component" value="Chromosome"/>
</dbReference>
<dbReference type="RefSeq" id="WP_162441474.1">
    <property type="nucleotide sequence ID" value="NZ_CP048222.1"/>
</dbReference>
<dbReference type="PANTHER" id="PTHR42791:SF1">
    <property type="entry name" value="N-ACETYLTRANSFERASE DOMAIN-CONTAINING PROTEIN"/>
    <property type="match status" value="1"/>
</dbReference>
<sequence>MIKATSNDKPLVVEILSKAFDTNNSVNYTVKQDEKRKERIKKLMEYSFDVCYLFGTIYLSNDKIACALTLLPESKKTTLKTIALDAQLAIKVIGLDRVKRVLSRESKIHSGYPKEQPVFYLWFLGVDPAHQGKGIGKSLLNEIIAESKQKKRPLYLETSMPDNVPFYLKRGFEVYNQLNFGHTLYCMRTTS</sequence>
<feature type="domain" description="N-acetyltransferase" evidence="1">
    <location>
        <begin position="38"/>
        <end position="190"/>
    </location>
</feature>
<dbReference type="InterPro" id="IPR000182">
    <property type="entry name" value="GNAT_dom"/>
</dbReference>
<protein>
    <submittedName>
        <fullName evidence="2">GNAT family N-acetyltransferase</fullName>
    </submittedName>
</protein>
<dbReference type="InterPro" id="IPR052523">
    <property type="entry name" value="Trichothecene_AcTrans"/>
</dbReference>
<gene>
    <name evidence="2" type="ORF">GXP67_01200</name>
</gene>
<dbReference type="SUPFAM" id="SSF55729">
    <property type="entry name" value="Acyl-CoA N-acyltransferases (Nat)"/>
    <property type="match status" value="1"/>
</dbReference>
<dbReference type="PANTHER" id="PTHR42791">
    <property type="entry name" value="GNAT FAMILY ACETYLTRANSFERASE"/>
    <property type="match status" value="1"/>
</dbReference>